<dbReference type="PRINTS" id="PR01166">
    <property type="entry name" value="CYCOXIDASEII"/>
</dbReference>
<dbReference type="Proteomes" id="UP000274756">
    <property type="component" value="Unassembled WGS sequence"/>
</dbReference>
<dbReference type="SUPFAM" id="SSF49503">
    <property type="entry name" value="Cupredoxins"/>
    <property type="match status" value="1"/>
</dbReference>
<keyword evidence="6" id="KW-0813">Transport</keyword>
<dbReference type="Gene3D" id="1.20.210.10">
    <property type="entry name" value="Cytochrome c oxidase-like, subunit I domain"/>
    <property type="match status" value="1"/>
</dbReference>
<keyword evidence="8" id="KW-1278">Translocase</keyword>
<evidence type="ECO:0000256" key="8">
    <source>
        <dbReference type="ARBA" id="ARBA00022967"/>
    </source>
</evidence>
<dbReference type="Pfam" id="PF00116">
    <property type="entry name" value="COX2"/>
    <property type="match status" value="1"/>
</dbReference>
<dbReference type="InterPro" id="IPR036927">
    <property type="entry name" value="Cyt_c_oxase-like_su1_sf"/>
</dbReference>
<dbReference type="OrthoDB" id="5856331at2759"/>
<name>A0A0N4UR93_DRAME</name>
<dbReference type="AlphaFoldDB" id="A0A0N4UR93"/>
<evidence type="ECO:0000256" key="4">
    <source>
        <dbReference type="ARBA" id="ARBA00009578"/>
    </source>
</evidence>
<dbReference type="Proteomes" id="UP000038040">
    <property type="component" value="Unplaced"/>
</dbReference>
<dbReference type="UniPathway" id="UPA00705"/>
<keyword evidence="9" id="KW-0249">Electron transport</keyword>
<evidence type="ECO:0000256" key="7">
    <source>
        <dbReference type="ARBA" id="ARBA00022842"/>
    </source>
</evidence>
<dbReference type="SUPFAM" id="SSF81442">
    <property type="entry name" value="Cytochrome c oxidase subunit I-like"/>
    <property type="match status" value="1"/>
</dbReference>
<feature type="domain" description="Cytochrome oxidase subunit II copper A binding" evidence="14">
    <location>
        <begin position="50"/>
        <end position="203"/>
    </location>
</feature>
<evidence type="ECO:0000259" key="14">
    <source>
        <dbReference type="PROSITE" id="PS50857"/>
    </source>
</evidence>
<dbReference type="STRING" id="318479.A0A0N4UR93"/>
<evidence type="ECO:0000256" key="10">
    <source>
        <dbReference type="ARBA" id="ARBA00032715"/>
    </source>
</evidence>
<dbReference type="Pfam" id="PF00115">
    <property type="entry name" value="COX1"/>
    <property type="match status" value="1"/>
</dbReference>
<evidence type="ECO:0000313" key="18">
    <source>
        <dbReference type="WBParaSite" id="DME_0001056601-mRNA-1"/>
    </source>
</evidence>
<comment type="catalytic activity">
    <reaction evidence="11">
        <text>4 Fe(II)-[cytochrome c] + O2 + 8 H(+)(in) = 4 Fe(III)-[cytochrome c] + 2 H2O + 4 H(+)(out)</text>
        <dbReference type="Rhea" id="RHEA:11436"/>
        <dbReference type="Rhea" id="RHEA-COMP:10350"/>
        <dbReference type="Rhea" id="RHEA-COMP:14399"/>
        <dbReference type="ChEBI" id="CHEBI:15377"/>
        <dbReference type="ChEBI" id="CHEBI:15378"/>
        <dbReference type="ChEBI" id="CHEBI:15379"/>
        <dbReference type="ChEBI" id="CHEBI:29033"/>
        <dbReference type="ChEBI" id="CHEBI:29034"/>
        <dbReference type="EC" id="7.1.1.9"/>
    </reaction>
    <physiologicalReaction direction="left-to-right" evidence="11">
        <dbReference type="Rhea" id="RHEA:11437"/>
    </physiologicalReaction>
</comment>
<comment type="similarity">
    <text evidence="4">Belongs to the heme-copper respiratory oxidase family.</text>
</comment>
<dbReference type="GO" id="GO:0006119">
    <property type="term" value="P:oxidative phosphorylation"/>
    <property type="evidence" value="ECO:0007669"/>
    <property type="project" value="UniProtKB-UniPathway"/>
</dbReference>
<keyword evidence="12" id="KW-0812">Transmembrane</keyword>
<evidence type="ECO:0000313" key="16">
    <source>
        <dbReference type="Proteomes" id="UP000038040"/>
    </source>
</evidence>
<dbReference type="InterPro" id="IPR008972">
    <property type="entry name" value="Cupredoxin"/>
</dbReference>
<dbReference type="PROSITE" id="PS50855">
    <property type="entry name" value="COX1"/>
    <property type="match status" value="1"/>
</dbReference>
<keyword evidence="6" id="KW-0679">Respiratory chain</keyword>
<dbReference type="GO" id="GO:0022904">
    <property type="term" value="P:respiratory electron transport chain"/>
    <property type="evidence" value="ECO:0007669"/>
    <property type="project" value="TreeGrafter"/>
</dbReference>
<feature type="transmembrane region" description="Helical" evidence="12">
    <location>
        <begin position="12"/>
        <end position="33"/>
    </location>
</feature>
<dbReference type="GO" id="GO:0005507">
    <property type="term" value="F:copper ion binding"/>
    <property type="evidence" value="ECO:0007669"/>
    <property type="project" value="InterPro"/>
</dbReference>
<proteinExistence type="inferred from homology"/>
<dbReference type="WBParaSite" id="DME_0001056601-mRNA-1">
    <property type="protein sequence ID" value="DME_0001056601-mRNA-1"/>
    <property type="gene ID" value="DME_0001056601"/>
</dbReference>
<dbReference type="InterPro" id="IPR002429">
    <property type="entry name" value="CcO_II-like_C"/>
</dbReference>
<evidence type="ECO:0000256" key="12">
    <source>
        <dbReference type="SAM" id="Phobius"/>
    </source>
</evidence>
<evidence type="ECO:0000259" key="13">
    <source>
        <dbReference type="PROSITE" id="PS50855"/>
    </source>
</evidence>
<organism evidence="16 18">
    <name type="scientific">Dracunculus medinensis</name>
    <name type="common">Guinea worm</name>
    <dbReference type="NCBI Taxonomy" id="318479"/>
    <lineage>
        <taxon>Eukaryota</taxon>
        <taxon>Metazoa</taxon>
        <taxon>Ecdysozoa</taxon>
        <taxon>Nematoda</taxon>
        <taxon>Chromadorea</taxon>
        <taxon>Rhabditida</taxon>
        <taxon>Spirurina</taxon>
        <taxon>Dracunculoidea</taxon>
        <taxon>Dracunculidae</taxon>
        <taxon>Dracunculus</taxon>
    </lineage>
</organism>
<evidence type="ECO:0000256" key="6">
    <source>
        <dbReference type="ARBA" id="ARBA00022660"/>
    </source>
</evidence>
<evidence type="ECO:0000313" key="17">
    <source>
        <dbReference type="Proteomes" id="UP000274756"/>
    </source>
</evidence>
<dbReference type="GO" id="GO:0020037">
    <property type="term" value="F:heme binding"/>
    <property type="evidence" value="ECO:0007669"/>
    <property type="project" value="InterPro"/>
</dbReference>
<dbReference type="EMBL" id="UYYG01000241">
    <property type="protein sequence ID" value="VDN54021.1"/>
    <property type="molecule type" value="Genomic_DNA"/>
</dbReference>
<dbReference type="InterPro" id="IPR023616">
    <property type="entry name" value="Cyt_c_oxase-like_su1_dom"/>
</dbReference>
<comment type="pathway">
    <text evidence="3">Energy metabolism; oxidative phosphorylation.</text>
</comment>
<feature type="domain" description="Cytochrome oxidase subunit I profile" evidence="13">
    <location>
        <begin position="46"/>
        <end position="87"/>
    </location>
</feature>
<accession>A0A0N4UR93</accession>
<reference evidence="15 17" key="2">
    <citation type="submission" date="2018-11" db="EMBL/GenBank/DDBJ databases">
        <authorList>
            <consortium name="Pathogen Informatics"/>
        </authorList>
    </citation>
    <scope>NUCLEOTIDE SEQUENCE [LARGE SCALE GENOMIC DNA]</scope>
</reference>
<evidence type="ECO:0000256" key="11">
    <source>
        <dbReference type="ARBA" id="ARBA00049512"/>
    </source>
</evidence>
<evidence type="ECO:0000256" key="9">
    <source>
        <dbReference type="ARBA" id="ARBA00022982"/>
    </source>
</evidence>
<comment type="cofactor">
    <cofactor evidence="2">
        <name>heme</name>
        <dbReference type="ChEBI" id="CHEBI:30413"/>
    </cofactor>
</comment>
<evidence type="ECO:0000256" key="2">
    <source>
        <dbReference type="ARBA" id="ARBA00001971"/>
    </source>
</evidence>
<evidence type="ECO:0000256" key="5">
    <source>
        <dbReference type="ARBA" id="ARBA00015947"/>
    </source>
</evidence>
<keyword evidence="7" id="KW-0460">Magnesium</keyword>
<dbReference type="InterPro" id="IPR000883">
    <property type="entry name" value="Cyt_C_Oxase_1"/>
</dbReference>
<dbReference type="PANTHER" id="PTHR10422">
    <property type="entry name" value="CYTOCHROME C OXIDASE SUBUNIT 1"/>
    <property type="match status" value="1"/>
</dbReference>
<dbReference type="GO" id="GO:0004129">
    <property type="term" value="F:cytochrome-c oxidase activity"/>
    <property type="evidence" value="ECO:0007669"/>
    <property type="project" value="UniProtKB-EC"/>
</dbReference>
<dbReference type="GO" id="GO:0016020">
    <property type="term" value="C:membrane"/>
    <property type="evidence" value="ECO:0007669"/>
    <property type="project" value="InterPro"/>
</dbReference>
<keyword evidence="12" id="KW-0472">Membrane</keyword>
<gene>
    <name evidence="15" type="ORF">DME_LOCUS3994</name>
</gene>
<evidence type="ECO:0000256" key="1">
    <source>
        <dbReference type="ARBA" id="ARBA00001935"/>
    </source>
</evidence>
<reference evidence="18" key="1">
    <citation type="submission" date="2017-02" db="UniProtKB">
        <authorList>
            <consortium name="WormBaseParasite"/>
        </authorList>
    </citation>
    <scope>IDENTIFICATION</scope>
</reference>
<dbReference type="GO" id="GO:0015990">
    <property type="term" value="P:electron transport coupled proton transport"/>
    <property type="evidence" value="ECO:0007669"/>
    <property type="project" value="TreeGrafter"/>
</dbReference>
<evidence type="ECO:0000256" key="3">
    <source>
        <dbReference type="ARBA" id="ARBA00004673"/>
    </source>
</evidence>
<dbReference type="PROSITE" id="PS50857">
    <property type="entry name" value="COX2_CUA"/>
    <property type="match status" value="1"/>
</dbReference>
<sequence>MRNASITLHHLCYYLLCLFIWTEFYCCFPFGLIRWCLLTLPVSAGYIVNGSSGDNPLTYHHLSWFFGHPEVYILILPVYGIVSLYLTGKKGAFGSLVNFSRDLSVDVGVVIRGVGVKSIHSDYTENIGFGSYMLYSEDMSLGDIDNRCFIPRRVRMGFLIGSEDVIHSWALPYVIDAVKIDAAGSGIFRVLVILQQKTTKQHN</sequence>
<protein>
    <recommendedName>
        <fullName evidence="5">Cytochrome c oxidase subunit 1</fullName>
    </recommendedName>
    <alternativeName>
        <fullName evidence="10">Cytochrome c oxidase polypeptide I</fullName>
    </alternativeName>
</protein>
<feature type="transmembrane region" description="Helical" evidence="12">
    <location>
        <begin position="71"/>
        <end position="88"/>
    </location>
</feature>
<evidence type="ECO:0000313" key="15">
    <source>
        <dbReference type="EMBL" id="VDN54021.1"/>
    </source>
</evidence>
<dbReference type="PANTHER" id="PTHR10422:SF18">
    <property type="entry name" value="CYTOCHROME C OXIDASE SUBUNIT 1"/>
    <property type="match status" value="1"/>
</dbReference>
<keyword evidence="12" id="KW-1133">Transmembrane helix</keyword>
<keyword evidence="17" id="KW-1185">Reference proteome</keyword>
<comment type="cofactor">
    <cofactor evidence="1">
        <name>Cu cation</name>
        <dbReference type="ChEBI" id="CHEBI:23378"/>
    </cofactor>
</comment>